<dbReference type="InParanoid" id="A0A0H2RTI7"/>
<gene>
    <name evidence="5" type="ORF">SCHPADRAFT_282365</name>
</gene>
<sequence length="133" mass="13698">MKLINTLSLLAVAGFALAQNATVVRDTFYDQKTLSLGSVACTILESDGFTTLGGVPAFPNIGAVPAIRTGDDPLCGTCWQLTFDGTVVNIFAVDAGRGSFHLTTEAMTALTGSSTVSSVTATFSQVAKSLCTP</sequence>
<keyword evidence="3" id="KW-0964">Secreted</keyword>
<dbReference type="Pfam" id="PF07249">
    <property type="entry name" value="Cerato-platanin"/>
    <property type="match status" value="1"/>
</dbReference>
<dbReference type="OrthoDB" id="4898945at2759"/>
<feature type="signal peptide" evidence="4">
    <location>
        <begin position="1"/>
        <end position="18"/>
    </location>
</feature>
<dbReference type="SUPFAM" id="SSF50685">
    <property type="entry name" value="Barwin-like endoglucanases"/>
    <property type="match status" value="1"/>
</dbReference>
<organism evidence="5 6">
    <name type="scientific">Schizopora paradoxa</name>
    <dbReference type="NCBI Taxonomy" id="27342"/>
    <lineage>
        <taxon>Eukaryota</taxon>
        <taxon>Fungi</taxon>
        <taxon>Dikarya</taxon>
        <taxon>Basidiomycota</taxon>
        <taxon>Agaricomycotina</taxon>
        <taxon>Agaricomycetes</taxon>
        <taxon>Hymenochaetales</taxon>
        <taxon>Schizoporaceae</taxon>
        <taxon>Schizopora</taxon>
    </lineage>
</organism>
<dbReference type="AlphaFoldDB" id="A0A0H2RTI7"/>
<comment type="similarity">
    <text evidence="2">Belongs to the cerato-platanin family.</text>
</comment>
<accession>A0A0H2RTI7</accession>
<reference evidence="5 6" key="1">
    <citation type="submission" date="2015-04" db="EMBL/GenBank/DDBJ databases">
        <title>Complete genome sequence of Schizopora paradoxa KUC8140, a cosmopolitan wood degrader in East Asia.</title>
        <authorList>
            <consortium name="DOE Joint Genome Institute"/>
            <person name="Min B."/>
            <person name="Park H."/>
            <person name="Jang Y."/>
            <person name="Kim J.-J."/>
            <person name="Kim K.H."/>
            <person name="Pangilinan J."/>
            <person name="Lipzen A."/>
            <person name="Riley R."/>
            <person name="Grigoriev I.V."/>
            <person name="Spatafora J.W."/>
            <person name="Choi I.-G."/>
        </authorList>
    </citation>
    <scope>NUCLEOTIDE SEQUENCE [LARGE SCALE GENOMIC DNA]</scope>
    <source>
        <strain evidence="5 6">KUC8140</strain>
    </source>
</reference>
<evidence type="ECO:0000313" key="6">
    <source>
        <dbReference type="Proteomes" id="UP000053477"/>
    </source>
</evidence>
<evidence type="ECO:0000256" key="3">
    <source>
        <dbReference type="ARBA" id="ARBA00022525"/>
    </source>
</evidence>
<keyword evidence="6" id="KW-1185">Reference proteome</keyword>
<name>A0A0H2RTI7_9AGAM</name>
<protein>
    <submittedName>
        <fullName evidence="5">Cerato-platanin</fullName>
    </submittedName>
</protein>
<dbReference type="InterPro" id="IPR036908">
    <property type="entry name" value="RlpA-like_sf"/>
</dbReference>
<feature type="chain" id="PRO_5005201989" evidence="4">
    <location>
        <begin position="19"/>
        <end position="133"/>
    </location>
</feature>
<evidence type="ECO:0000256" key="4">
    <source>
        <dbReference type="SAM" id="SignalP"/>
    </source>
</evidence>
<dbReference type="Gene3D" id="2.40.40.10">
    <property type="entry name" value="RlpA-like domain"/>
    <property type="match status" value="1"/>
</dbReference>
<dbReference type="CDD" id="cd22778">
    <property type="entry name" value="DPBB_CEPL-like"/>
    <property type="match status" value="1"/>
</dbReference>
<evidence type="ECO:0000313" key="5">
    <source>
        <dbReference type="EMBL" id="KLO15154.1"/>
    </source>
</evidence>
<evidence type="ECO:0000256" key="1">
    <source>
        <dbReference type="ARBA" id="ARBA00004613"/>
    </source>
</evidence>
<dbReference type="InterPro" id="IPR010829">
    <property type="entry name" value="Cerato-platanin"/>
</dbReference>
<dbReference type="EMBL" id="KQ085934">
    <property type="protein sequence ID" value="KLO15154.1"/>
    <property type="molecule type" value="Genomic_DNA"/>
</dbReference>
<comment type="subcellular location">
    <subcellularLocation>
        <location evidence="1">Secreted</location>
    </subcellularLocation>
</comment>
<dbReference type="Proteomes" id="UP000053477">
    <property type="component" value="Unassembled WGS sequence"/>
</dbReference>
<dbReference type="GO" id="GO:0005576">
    <property type="term" value="C:extracellular region"/>
    <property type="evidence" value="ECO:0007669"/>
    <property type="project" value="UniProtKB-SubCell"/>
</dbReference>
<proteinExistence type="inferred from homology"/>
<keyword evidence="4" id="KW-0732">Signal</keyword>
<evidence type="ECO:0000256" key="2">
    <source>
        <dbReference type="ARBA" id="ARBA00010421"/>
    </source>
</evidence>